<reference evidence="1 2" key="1">
    <citation type="submission" date="2014-01" db="EMBL/GenBank/DDBJ databases">
        <title>Full genme sequencing of cellulolytic bacterium Gynuella sunshinyii YC6258T gen. nov., sp. nov.</title>
        <authorList>
            <person name="Khan H."/>
            <person name="Chung E.J."/>
            <person name="Chung Y.R."/>
        </authorList>
    </citation>
    <scope>NUCLEOTIDE SEQUENCE [LARGE SCALE GENOMIC DNA]</scope>
    <source>
        <strain evidence="1 2">YC6258</strain>
    </source>
</reference>
<protein>
    <submittedName>
        <fullName evidence="1">Uncharacterized protein</fullName>
    </submittedName>
</protein>
<keyword evidence="2" id="KW-1185">Reference proteome</keyword>
<accession>A0A0C5VNB4</accession>
<dbReference type="AlphaFoldDB" id="A0A0C5VNB4"/>
<dbReference type="Proteomes" id="UP000032266">
    <property type="component" value="Chromosome"/>
</dbReference>
<sequence length="61" mass="6788">MTKSATVPRQNQAVFNFCFGYQVTRELAMSGGNSYLKFSDIPVMHNSKGPLKNRNSFDAGQ</sequence>
<proteinExistence type="predicted"/>
<dbReference type="EMBL" id="CP007142">
    <property type="protein sequence ID" value="AJQ94863.1"/>
    <property type="molecule type" value="Genomic_DNA"/>
</dbReference>
<evidence type="ECO:0000313" key="1">
    <source>
        <dbReference type="EMBL" id="AJQ94863.1"/>
    </source>
</evidence>
<organism evidence="1 2">
    <name type="scientific">Gynuella sunshinyii YC6258</name>
    <dbReference type="NCBI Taxonomy" id="1445510"/>
    <lineage>
        <taxon>Bacteria</taxon>
        <taxon>Pseudomonadati</taxon>
        <taxon>Pseudomonadota</taxon>
        <taxon>Gammaproteobacteria</taxon>
        <taxon>Oceanospirillales</taxon>
        <taxon>Saccharospirillaceae</taxon>
        <taxon>Gynuella</taxon>
    </lineage>
</organism>
<name>A0A0C5VNB4_9GAMM</name>
<dbReference type="KEGG" id="gsn:YC6258_02825"/>
<gene>
    <name evidence="1" type="ORF">YC6258_02825</name>
</gene>
<evidence type="ECO:0000313" key="2">
    <source>
        <dbReference type="Proteomes" id="UP000032266"/>
    </source>
</evidence>
<dbReference type="HOGENOM" id="CLU_2916073_0_0_6"/>